<feature type="domain" description="PPM-type phosphatase" evidence="10">
    <location>
        <begin position="79"/>
        <end position="370"/>
    </location>
</feature>
<proteinExistence type="inferred from homology"/>
<keyword evidence="6" id="KW-0460">Magnesium</keyword>
<evidence type="ECO:0000256" key="2">
    <source>
        <dbReference type="ARBA" id="ARBA00001946"/>
    </source>
</evidence>
<evidence type="ECO:0000256" key="1">
    <source>
        <dbReference type="ARBA" id="ARBA00001936"/>
    </source>
</evidence>
<dbReference type="SMART" id="SM00331">
    <property type="entry name" value="PP2C_SIG"/>
    <property type="match status" value="1"/>
</dbReference>
<evidence type="ECO:0000259" key="10">
    <source>
        <dbReference type="PROSITE" id="PS51746"/>
    </source>
</evidence>
<sequence length="395" mass="43464">MFSKSVRTTNVRPAHMSQVSLSRARASFTMNMRTSQRTQLDTVWPAVRHSGTKPATRWRATPQLSPGQTWEERYGEPLSFGVSSQQGEREEMEDVAAIVPKGVSGYFFAGVFDGHAGVKASQYLAENLYSSITRALQQDGFGEDPPAPEFSELLSKVFQEVDHSLLERLERPGKAPSDAGSTATCVLVRREKLHVANVGDSRAVLSRGGKATDLTTEHRAYGKGDIVKQEKKRIESVGGWVKNGRVCDMLAVTRAFGDADFKGDTNRKRMLEEGVREGYWSEDFASKVNFTGDPVIATPDVATVPLESHDEFIIIASDGLWDVYSSSEAVSLLRRGFMNGNTAQEMADLLVERAIQRRTQDNVVVVVVIIGDPETSRAAGTVKSKKQGLFSGWLK</sequence>
<dbReference type="PANTHER" id="PTHR13832:SF589">
    <property type="entry name" value="[PYRUVATE DEHYDROGENASE [ACETYL-TRANSFERRING]]-PHOSPHATASE 2, MITOCHONDRIAL"/>
    <property type="match status" value="1"/>
</dbReference>
<dbReference type="PANTHER" id="PTHR13832">
    <property type="entry name" value="PROTEIN PHOSPHATASE 2C"/>
    <property type="match status" value="1"/>
</dbReference>
<dbReference type="InterPro" id="IPR036457">
    <property type="entry name" value="PPM-type-like_dom_sf"/>
</dbReference>
<dbReference type="SUPFAM" id="SSF81606">
    <property type="entry name" value="PP2C-like"/>
    <property type="match status" value="1"/>
</dbReference>
<evidence type="ECO:0000256" key="5">
    <source>
        <dbReference type="ARBA" id="ARBA00022801"/>
    </source>
</evidence>
<dbReference type="Gene3D" id="3.60.40.10">
    <property type="entry name" value="PPM-type phosphatase domain"/>
    <property type="match status" value="1"/>
</dbReference>
<dbReference type="InterPro" id="IPR000222">
    <property type="entry name" value="PP2C_BS"/>
</dbReference>
<keyword evidence="4" id="KW-0479">Metal-binding</keyword>
<evidence type="ECO:0000256" key="8">
    <source>
        <dbReference type="ARBA" id="ARBA00023211"/>
    </source>
</evidence>
<comment type="cofactor">
    <cofactor evidence="1">
        <name>Mn(2+)</name>
        <dbReference type="ChEBI" id="CHEBI:29035"/>
    </cofactor>
</comment>
<comment type="cofactor">
    <cofactor evidence="2">
        <name>Mg(2+)</name>
        <dbReference type="ChEBI" id="CHEBI:18420"/>
    </cofactor>
</comment>
<dbReference type="EC" id="3.1.3.16" evidence="3"/>
<dbReference type="SMART" id="SM00332">
    <property type="entry name" value="PP2Cc"/>
    <property type="match status" value="1"/>
</dbReference>
<keyword evidence="5 9" id="KW-0378">Hydrolase</keyword>
<dbReference type="AlphaFoldDB" id="A0A061SL87"/>
<evidence type="ECO:0000256" key="9">
    <source>
        <dbReference type="RuleBase" id="RU003465"/>
    </source>
</evidence>
<gene>
    <name evidence="11" type="ORF">TSPGSL018_2428</name>
</gene>
<dbReference type="GO" id="GO:0046872">
    <property type="term" value="F:metal ion binding"/>
    <property type="evidence" value="ECO:0007669"/>
    <property type="project" value="UniProtKB-KW"/>
</dbReference>
<evidence type="ECO:0000256" key="7">
    <source>
        <dbReference type="ARBA" id="ARBA00022912"/>
    </source>
</evidence>
<evidence type="ECO:0000256" key="6">
    <source>
        <dbReference type="ARBA" id="ARBA00022842"/>
    </source>
</evidence>
<evidence type="ECO:0000313" key="11">
    <source>
        <dbReference type="EMBL" id="JAC83819.1"/>
    </source>
</evidence>
<dbReference type="CDD" id="cd00143">
    <property type="entry name" value="PP2Cc"/>
    <property type="match status" value="1"/>
</dbReference>
<keyword evidence="8" id="KW-0464">Manganese</keyword>
<dbReference type="GO" id="GO:0004722">
    <property type="term" value="F:protein serine/threonine phosphatase activity"/>
    <property type="evidence" value="ECO:0007669"/>
    <property type="project" value="UniProtKB-EC"/>
</dbReference>
<protein>
    <recommendedName>
        <fullName evidence="3">protein-serine/threonine phosphatase</fullName>
        <ecNumber evidence="3">3.1.3.16</ecNumber>
    </recommendedName>
</protein>
<reference evidence="11" key="1">
    <citation type="submission" date="2014-05" db="EMBL/GenBank/DDBJ databases">
        <title>The transcriptome of the halophilic microalga Tetraselmis sp. GSL018 isolated from the Great Salt Lake, Utah.</title>
        <authorList>
            <person name="Jinkerson R.E."/>
            <person name="D'Adamo S."/>
            <person name="Posewitz M.C."/>
        </authorList>
    </citation>
    <scope>NUCLEOTIDE SEQUENCE</scope>
    <source>
        <strain evidence="11">GSL018</strain>
    </source>
</reference>
<comment type="similarity">
    <text evidence="9">Belongs to the PP2C family.</text>
</comment>
<keyword evidence="7 9" id="KW-0904">Protein phosphatase</keyword>
<dbReference type="EMBL" id="GBEZ01001128">
    <property type="protein sequence ID" value="JAC83819.1"/>
    <property type="molecule type" value="Transcribed_RNA"/>
</dbReference>
<name>A0A061SL87_9CHLO</name>
<dbReference type="PROSITE" id="PS51746">
    <property type="entry name" value="PPM_2"/>
    <property type="match status" value="1"/>
</dbReference>
<accession>A0A061SL87</accession>
<dbReference type="Pfam" id="PF00481">
    <property type="entry name" value="PP2C"/>
    <property type="match status" value="1"/>
</dbReference>
<evidence type="ECO:0000256" key="3">
    <source>
        <dbReference type="ARBA" id="ARBA00013081"/>
    </source>
</evidence>
<dbReference type="InterPro" id="IPR015655">
    <property type="entry name" value="PP2C"/>
</dbReference>
<dbReference type="PROSITE" id="PS01032">
    <property type="entry name" value="PPM_1"/>
    <property type="match status" value="1"/>
</dbReference>
<evidence type="ECO:0000256" key="4">
    <source>
        <dbReference type="ARBA" id="ARBA00022723"/>
    </source>
</evidence>
<organism evidence="11">
    <name type="scientific">Tetraselmis sp. GSL018</name>
    <dbReference type="NCBI Taxonomy" id="582737"/>
    <lineage>
        <taxon>Eukaryota</taxon>
        <taxon>Viridiplantae</taxon>
        <taxon>Chlorophyta</taxon>
        <taxon>core chlorophytes</taxon>
        <taxon>Chlorodendrophyceae</taxon>
        <taxon>Chlorodendrales</taxon>
        <taxon>Chlorodendraceae</taxon>
        <taxon>Tetraselmis</taxon>
    </lineage>
</organism>
<dbReference type="InterPro" id="IPR001932">
    <property type="entry name" value="PPM-type_phosphatase-like_dom"/>
</dbReference>